<reference evidence="1 2" key="1">
    <citation type="journal article" date="2015" name="Genome Announc.">
        <title>Expanding the biotechnology potential of lactobacilli through comparative genomics of 213 strains and associated genera.</title>
        <authorList>
            <person name="Sun Z."/>
            <person name="Harris H.M."/>
            <person name="McCann A."/>
            <person name="Guo C."/>
            <person name="Argimon S."/>
            <person name="Zhang W."/>
            <person name="Yang X."/>
            <person name="Jeffery I.B."/>
            <person name="Cooney J.C."/>
            <person name="Kagawa T.F."/>
            <person name="Liu W."/>
            <person name="Song Y."/>
            <person name="Salvetti E."/>
            <person name="Wrobel A."/>
            <person name="Rasinkangas P."/>
            <person name="Parkhill J."/>
            <person name="Rea M.C."/>
            <person name="O'Sullivan O."/>
            <person name="Ritari J."/>
            <person name="Douillard F.P."/>
            <person name="Paul Ross R."/>
            <person name="Yang R."/>
            <person name="Briner A.E."/>
            <person name="Felis G.E."/>
            <person name="de Vos W.M."/>
            <person name="Barrangou R."/>
            <person name="Klaenhammer T.R."/>
            <person name="Caufield P.W."/>
            <person name="Cui Y."/>
            <person name="Zhang H."/>
            <person name="O'Toole P.W."/>
        </authorList>
    </citation>
    <scope>NUCLEOTIDE SEQUENCE [LARGE SCALE GENOMIC DNA]</scope>
    <source>
        <strain evidence="1 2">DSM 24301</strain>
    </source>
</reference>
<proteinExistence type="predicted"/>
<dbReference type="RefSeq" id="WP_056992264.1">
    <property type="nucleotide sequence ID" value="NZ_JQCE01000005.1"/>
</dbReference>
<dbReference type="Proteomes" id="UP000050969">
    <property type="component" value="Unassembled WGS sequence"/>
</dbReference>
<dbReference type="STRING" id="1293598.IV56_GL001551"/>
<name>A0A0R2MY54_9LACO</name>
<evidence type="ECO:0000313" key="2">
    <source>
        <dbReference type="Proteomes" id="UP000050969"/>
    </source>
</evidence>
<gene>
    <name evidence="1" type="ORF">IV56_GL001551</name>
</gene>
<dbReference type="AlphaFoldDB" id="A0A0R2MY54"/>
<evidence type="ECO:0000313" key="1">
    <source>
        <dbReference type="EMBL" id="KRO18417.1"/>
    </source>
</evidence>
<dbReference type="PATRIC" id="fig|1293598.4.peg.1616"/>
<accession>A0A0R2MY54</accession>
<protein>
    <submittedName>
        <fullName evidence="1">Uncharacterized protein</fullName>
    </submittedName>
</protein>
<comment type="caution">
    <text evidence="1">The sequence shown here is derived from an EMBL/GenBank/DDBJ whole genome shotgun (WGS) entry which is preliminary data.</text>
</comment>
<organism evidence="1 2">
    <name type="scientific">Lacticaseibacillus saniviri JCM 17471 = DSM 24301</name>
    <dbReference type="NCBI Taxonomy" id="1293598"/>
    <lineage>
        <taxon>Bacteria</taxon>
        <taxon>Bacillati</taxon>
        <taxon>Bacillota</taxon>
        <taxon>Bacilli</taxon>
        <taxon>Lactobacillales</taxon>
        <taxon>Lactobacillaceae</taxon>
        <taxon>Lacticaseibacillus</taxon>
    </lineage>
</organism>
<keyword evidence="2" id="KW-1185">Reference proteome</keyword>
<sequence>MTKIEIFIAGQPISQKAIDQWEFKRLNHEYQFLTQHGFVLNDPTEMPNIDAARQVMGRFKAGQSPATFRQLFKNRYTFGNLASKLAAYLSFGRRKYSVTELVVSESSLTPDQVMDKINAIMLENTPEHLYMNLATNPDHFVLLSPSQNVQEVLEITGGAPLPNLFFAHYGDESGLKSRLSEGYHVQAAGTARLADGTIIGGVRHQIKDEGDGFRFKALVEFPAILPNSIIQNHQYHLACEFRQWLNDIVN</sequence>
<dbReference type="EMBL" id="JQCE01000005">
    <property type="protein sequence ID" value="KRO18417.1"/>
    <property type="molecule type" value="Genomic_DNA"/>
</dbReference>